<evidence type="ECO:0000256" key="11">
    <source>
        <dbReference type="ARBA" id="ARBA00035025"/>
    </source>
</evidence>
<evidence type="ECO:0000259" key="14">
    <source>
        <dbReference type="Pfam" id="PF12623"/>
    </source>
</evidence>
<dbReference type="Gene3D" id="3.40.50.150">
    <property type="entry name" value="Vaccinia Virus protein VP39"/>
    <property type="match status" value="1"/>
</dbReference>
<comment type="cofactor">
    <cofactor evidence="1">
        <name>Mg(2+)</name>
        <dbReference type="ChEBI" id="CHEBI:18420"/>
    </cofactor>
</comment>
<dbReference type="Pfam" id="PF12623">
    <property type="entry name" value="Hen1_L"/>
    <property type="match status" value="1"/>
</dbReference>
<dbReference type="InterPro" id="IPR024026">
    <property type="entry name" value="3'-RNA_MeTfrase_Hen1_bac"/>
</dbReference>
<dbReference type="SUPFAM" id="SSF53335">
    <property type="entry name" value="S-adenosyl-L-methionine-dependent methyltransferases"/>
    <property type="match status" value="1"/>
</dbReference>
<evidence type="ECO:0000256" key="2">
    <source>
        <dbReference type="ARBA" id="ARBA00009026"/>
    </source>
</evidence>
<sequence>MLMLLTISAERSPTLDTPSDLGFLLHKHPEKVQAFDVYGGTAHVFYPEVDADRCTAAMVIEVDPISLVRGRSGARDGFALGQYVNDRPYVASSLLAVAMGKVFRSALHGRCAHREELADSELDLTIALPVVPGDPALVRRLFEPMGWAVTADAIDLDATRPEWGAAPLVSLTLVGSLRLADALNHLYVLLPVLDDAKHYWVGDDEVDKLIRAGSGWLAGHPERELITHRYLAHQRGLKDAATQRLVELDDRPVDDAAEEAEPDVSRPLVRLRHDAVLDVVQEFRPTTIVDLGCGPGALLGALLELRGVTKVIGTDVSDSSLSKAARRLHVDRMTERQSERLTLLLSSLQYEDDRLAGLDLAIVMEVIEHIDPPRLPAVVDNVFGTMRSRRVVVTTPNSEYNVRYPALVAGGFRHPDHRFEWTREEFGTWARSVGESYGYAVDLRSVGECDEELGSPTQMAVFTELTTTGGTAWPN</sequence>
<keyword evidence="10" id="KW-0943">RNA-mediated gene silencing</keyword>
<evidence type="ECO:0000256" key="3">
    <source>
        <dbReference type="ARBA" id="ARBA00021330"/>
    </source>
</evidence>
<protein>
    <recommendedName>
        <fullName evidence="3">Small RNA 2'-O-methyltransferase</fullName>
        <ecNumber evidence="11">2.1.1.386</ecNumber>
    </recommendedName>
</protein>
<dbReference type="EMBL" id="BAFD01000044">
    <property type="protein sequence ID" value="GAB43603.1"/>
    <property type="molecule type" value="Genomic_DNA"/>
</dbReference>
<evidence type="ECO:0000256" key="6">
    <source>
        <dbReference type="ARBA" id="ARBA00022691"/>
    </source>
</evidence>
<evidence type="ECO:0000256" key="12">
    <source>
        <dbReference type="ARBA" id="ARBA00048418"/>
    </source>
</evidence>
<dbReference type="InterPro" id="IPR013217">
    <property type="entry name" value="Methyltransf_12"/>
</dbReference>
<reference evidence="15 16" key="1">
    <citation type="submission" date="2012-02" db="EMBL/GenBank/DDBJ databases">
        <title>Whole genome shotgun sequence of Gordonia terrae NBRC 100016.</title>
        <authorList>
            <person name="Takarada H."/>
            <person name="Hosoyama A."/>
            <person name="Tsuchikane K."/>
            <person name="Katsumata H."/>
            <person name="Yamazaki S."/>
            <person name="Fujita N."/>
        </authorList>
    </citation>
    <scope>NUCLEOTIDE SEQUENCE [LARGE SCALE GENOMIC DNA]</scope>
    <source>
        <strain evidence="15 16">NBRC 100016</strain>
    </source>
</reference>
<evidence type="ECO:0000256" key="8">
    <source>
        <dbReference type="ARBA" id="ARBA00022842"/>
    </source>
</evidence>
<feature type="domain" description="Methyltransferase type 12" evidence="13">
    <location>
        <begin position="289"/>
        <end position="384"/>
    </location>
</feature>
<comment type="catalytic activity">
    <reaction evidence="12">
        <text>small RNA 3'-end nucleotide + S-adenosyl-L-methionine = small RNA 3'-end 2'-O-methylnucleotide + S-adenosyl-L-homocysteine + H(+)</text>
        <dbReference type="Rhea" id="RHEA:37887"/>
        <dbReference type="Rhea" id="RHEA-COMP:10415"/>
        <dbReference type="Rhea" id="RHEA-COMP:10416"/>
        <dbReference type="ChEBI" id="CHEBI:15378"/>
        <dbReference type="ChEBI" id="CHEBI:57856"/>
        <dbReference type="ChEBI" id="CHEBI:59789"/>
        <dbReference type="ChEBI" id="CHEBI:74896"/>
        <dbReference type="ChEBI" id="CHEBI:74898"/>
        <dbReference type="EC" id="2.1.1.386"/>
    </reaction>
</comment>
<dbReference type="PANTHER" id="PTHR21404">
    <property type="entry name" value="HEN1"/>
    <property type="match status" value="1"/>
</dbReference>
<feature type="domain" description="Hen1 N-terminal" evidence="14">
    <location>
        <begin position="3"/>
        <end position="245"/>
    </location>
</feature>
<evidence type="ECO:0000259" key="13">
    <source>
        <dbReference type="Pfam" id="PF08242"/>
    </source>
</evidence>
<evidence type="ECO:0000313" key="16">
    <source>
        <dbReference type="Proteomes" id="UP000004881"/>
    </source>
</evidence>
<dbReference type="NCBIfam" id="TIGR04074">
    <property type="entry name" value="bacter_Hen1"/>
    <property type="match status" value="1"/>
</dbReference>
<keyword evidence="8" id="KW-0460">Magnesium</keyword>
<proteinExistence type="inferred from homology"/>
<evidence type="ECO:0000313" key="15">
    <source>
        <dbReference type="EMBL" id="GAB43603.1"/>
    </source>
</evidence>
<dbReference type="Pfam" id="PF08242">
    <property type="entry name" value="Methyltransf_12"/>
    <property type="match status" value="1"/>
</dbReference>
<evidence type="ECO:0000256" key="10">
    <source>
        <dbReference type="ARBA" id="ARBA00023158"/>
    </source>
</evidence>
<keyword evidence="9" id="KW-0694">RNA-binding</keyword>
<accession>A0ABQ0HCJ5</accession>
<keyword evidence="7" id="KW-0479">Metal-binding</keyword>
<keyword evidence="5" id="KW-0808">Transferase</keyword>
<comment type="caution">
    <text evidence="15">The sequence shown here is derived from an EMBL/GenBank/DDBJ whole genome shotgun (WGS) entry which is preliminary data.</text>
</comment>
<dbReference type="Proteomes" id="UP000004881">
    <property type="component" value="Unassembled WGS sequence"/>
</dbReference>
<evidence type="ECO:0000256" key="4">
    <source>
        <dbReference type="ARBA" id="ARBA00022603"/>
    </source>
</evidence>
<organism evidence="15 16">
    <name type="scientific">Gordonia terrae NBRC 100016</name>
    <dbReference type="NCBI Taxonomy" id="1089454"/>
    <lineage>
        <taxon>Bacteria</taxon>
        <taxon>Bacillati</taxon>
        <taxon>Actinomycetota</taxon>
        <taxon>Actinomycetes</taxon>
        <taxon>Mycobacteriales</taxon>
        <taxon>Gordoniaceae</taxon>
        <taxon>Gordonia</taxon>
    </lineage>
</organism>
<evidence type="ECO:0000256" key="1">
    <source>
        <dbReference type="ARBA" id="ARBA00001946"/>
    </source>
</evidence>
<comment type="similarity">
    <text evidence="2">Belongs to the methyltransferase superfamily. HEN1 family.</text>
</comment>
<keyword evidence="16" id="KW-1185">Reference proteome</keyword>
<dbReference type="InterPro" id="IPR038546">
    <property type="entry name" value="Hen1_N_sf"/>
</dbReference>
<evidence type="ECO:0000256" key="5">
    <source>
        <dbReference type="ARBA" id="ARBA00022679"/>
    </source>
</evidence>
<dbReference type="PANTHER" id="PTHR21404:SF3">
    <property type="entry name" value="SMALL RNA 2'-O-METHYLTRANSFERASE"/>
    <property type="match status" value="1"/>
</dbReference>
<evidence type="ECO:0000256" key="9">
    <source>
        <dbReference type="ARBA" id="ARBA00022884"/>
    </source>
</evidence>
<dbReference type="InterPro" id="IPR029063">
    <property type="entry name" value="SAM-dependent_MTases_sf"/>
</dbReference>
<keyword evidence="6" id="KW-0949">S-adenosyl-L-methionine</keyword>
<dbReference type="Gene3D" id="3.30.1610.20">
    <property type="entry name" value="Hen1, N-terminal domain"/>
    <property type="match status" value="1"/>
</dbReference>
<dbReference type="EC" id="2.1.1.386" evidence="11"/>
<evidence type="ECO:0000256" key="7">
    <source>
        <dbReference type="ARBA" id="ARBA00022723"/>
    </source>
</evidence>
<keyword evidence="4" id="KW-0489">Methyltransferase</keyword>
<name>A0ABQ0HCJ5_9ACTN</name>
<dbReference type="InterPro" id="IPR026610">
    <property type="entry name" value="Hen1"/>
</dbReference>
<gene>
    <name evidence="15" type="ORF">GOTRE_044_01070</name>
</gene>
<dbReference type="InterPro" id="IPR024740">
    <property type="entry name" value="Hen1_N"/>
</dbReference>